<dbReference type="NCBIfam" id="TIGR01060">
    <property type="entry name" value="eno"/>
    <property type="match status" value="1"/>
</dbReference>
<proteinExistence type="inferred from homology"/>
<feature type="binding site" evidence="9 11">
    <location>
        <position position="315"/>
    </location>
    <ligand>
        <name>Mg(2+)</name>
        <dbReference type="ChEBI" id="CHEBI:18420"/>
    </ligand>
</feature>
<evidence type="ECO:0000256" key="2">
    <source>
        <dbReference type="ARBA" id="ARBA00009604"/>
    </source>
</evidence>
<dbReference type="PRINTS" id="PR00148">
    <property type="entry name" value="ENOLASE"/>
</dbReference>
<feature type="compositionally biased region" description="Basic and acidic residues" evidence="12">
    <location>
        <begin position="48"/>
        <end position="58"/>
    </location>
</feature>
<feature type="domain" description="Enolase C-terminal TIM barrel" evidence="13">
    <location>
        <begin position="140"/>
        <end position="420"/>
    </location>
</feature>
<dbReference type="SMART" id="SM01192">
    <property type="entry name" value="Enolase_C"/>
    <property type="match status" value="1"/>
</dbReference>
<comment type="subcellular location">
    <subcellularLocation>
        <location evidence="9">Cytoplasm</location>
    </subcellularLocation>
    <subcellularLocation>
        <location evidence="9">Secreted</location>
    </subcellularLocation>
    <subcellularLocation>
        <location evidence="9">Cell surface</location>
    </subcellularLocation>
    <text evidence="9">Fractions of enolase are present in both the cytoplasm and on the cell surface.</text>
</comment>
<dbReference type="GO" id="GO:0000287">
    <property type="term" value="F:magnesium ion binding"/>
    <property type="evidence" value="ECO:0007669"/>
    <property type="project" value="UniProtKB-UniRule"/>
</dbReference>
<dbReference type="GO" id="GO:0009986">
    <property type="term" value="C:cell surface"/>
    <property type="evidence" value="ECO:0007669"/>
    <property type="project" value="UniProtKB-SubCell"/>
</dbReference>
<evidence type="ECO:0000256" key="8">
    <source>
        <dbReference type="ARBA" id="ARBA00023239"/>
    </source>
</evidence>
<keyword evidence="9 11" id="KW-0479">Metal-binding</keyword>
<dbReference type="Gene3D" id="3.20.20.120">
    <property type="entry name" value="Enolase-like C-terminal domain"/>
    <property type="match status" value="1"/>
</dbReference>
<dbReference type="HAMAP" id="MF_00318">
    <property type="entry name" value="Enolase"/>
    <property type="match status" value="1"/>
</dbReference>
<evidence type="ECO:0000313" key="15">
    <source>
        <dbReference type="EMBL" id="NYE71805.1"/>
    </source>
</evidence>
<dbReference type="GO" id="GO:0005576">
    <property type="term" value="C:extracellular region"/>
    <property type="evidence" value="ECO:0007669"/>
    <property type="project" value="UniProtKB-SubCell"/>
</dbReference>
<evidence type="ECO:0000256" key="11">
    <source>
        <dbReference type="PIRSR" id="PIRSR001400-3"/>
    </source>
</evidence>
<comment type="caution">
    <text evidence="15">The sequence shown here is derived from an EMBL/GenBank/DDBJ whole genome shotgun (WGS) entry which is preliminary data.</text>
</comment>
<evidence type="ECO:0000256" key="3">
    <source>
        <dbReference type="ARBA" id="ARBA00012058"/>
    </source>
</evidence>
<comment type="pathway">
    <text evidence="1 9">Carbohydrate degradation; glycolysis; pyruvate from D-glyceraldehyde 3-phosphate: step 4/5.</text>
</comment>
<dbReference type="GO" id="GO:0004634">
    <property type="term" value="F:phosphopyruvate hydratase activity"/>
    <property type="evidence" value="ECO:0007669"/>
    <property type="project" value="UniProtKB-UniRule"/>
</dbReference>
<evidence type="ECO:0000259" key="13">
    <source>
        <dbReference type="SMART" id="SM01192"/>
    </source>
</evidence>
<dbReference type="GO" id="GO:0006096">
    <property type="term" value="P:glycolytic process"/>
    <property type="evidence" value="ECO:0007669"/>
    <property type="project" value="UniProtKB-UniRule"/>
</dbReference>
<keyword evidence="5 9" id="KW-0964">Secreted</keyword>
<dbReference type="SFLD" id="SFLDF00002">
    <property type="entry name" value="enolase"/>
    <property type="match status" value="1"/>
</dbReference>
<keyword evidence="8 9" id="KW-0456">Lyase</keyword>
<feature type="binding site" evidence="9 11">
    <location>
        <position position="288"/>
    </location>
    <ligand>
        <name>Mg(2+)</name>
        <dbReference type="ChEBI" id="CHEBI:18420"/>
    </ligand>
</feature>
<evidence type="ECO:0000259" key="14">
    <source>
        <dbReference type="SMART" id="SM01193"/>
    </source>
</evidence>
<dbReference type="InterPro" id="IPR000941">
    <property type="entry name" value="Enolase"/>
</dbReference>
<dbReference type="Pfam" id="PF03952">
    <property type="entry name" value="Enolase_N"/>
    <property type="match status" value="1"/>
</dbReference>
<feature type="binding site" evidence="9">
    <location>
        <position position="391"/>
    </location>
    <ligand>
        <name>(2R)-2-phosphoglycerate</name>
        <dbReference type="ChEBI" id="CHEBI:58289"/>
    </ligand>
</feature>
<dbReference type="RefSeq" id="WP_218871347.1">
    <property type="nucleotide sequence ID" value="NZ_JACCBU010000001.1"/>
</dbReference>
<dbReference type="Pfam" id="PF00113">
    <property type="entry name" value="Enolase_C"/>
    <property type="match status" value="1"/>
</dbReference>
<dbReference type="AlphaFoldDB" id="A0A7Y9LCL3"/>
<dbReference type="PIRSF" id="PIRSF001400">
    <property type="entry name" value="Enolase"/>
    <property type="match status" value="1"/>
</dbReference>
<dbReference type="GO" id="GO:0000015">
    <property type="term" value="C:phosphopyruvate hydratase complex"/>
    <property type="evidence" value="ECO:0007669"/>
    <property type="project" value="InterPro"/>
</dbReference>
<keyword evidence="16" id="KW-1185">Reference proteome</keyword>
<evidence type="ECO:0000256" key="6">
    <source>
        <dbReference type="ARBA" id="ARBA00022842"/>
    </source>
</evidence>
<feature type="binding site" evidence="9">
    <location>
        <position position="370"/>
    </location>
    <ligand>
        <name>(2R)-2-phosphoglycerate</name>
        <dbReference type="ChEBI" id="CHEBI:58289"/>
    </ligand>
</feature>
<dbReference type="EC" id="4.2.1.11" evidence="3 9"/>
<dbReference type="Gene3D" id="3.30.390.10">
    <property type="entry name" value="Enolase-like, N-terminal domain"/>
    <property type="match status" value="1"/>
</dbReference>
<feature type="active site" description="Proton donor" evidence="9 10">
    <location>
        <position position="208"/>
    </location>
</feature>
<comment type="cofactor">
    <cofactor evidence="11">
        <name>Mg(2+)</name>
        <dbReference type="ChEBI" id="CHEBI:18420"/>
    </cofactor>
    <text evidence="11">Mg(2+) is required for catalysis and for stabilizing the dimer.</text>
</comment>
<evidence type="ECO:0000256" key="12">
    <source>
        <dbReference type="SAM" id="MobiDB-lite"/>
    </source>
</evidence>
<reference evidence="15 16" key="1">
    <citation type="submission" date="2020-07" db="EMBL/GenBank/DDBJ databases">
        <title>Sequencing the genomes of 1000 actinobacteria strains.</title>
        <authorList>
            <person name="Klenk H.-P."/>
        </authorList>
    </citation>
    <scope>NUCLEOTIDE SEQUENCE [LARGE SCALE GENOMIC DNA]</scope>
    <source>
        <strain evidence="15 16">DSM 22083</strain>
    </source>
</reference>
<feature type="binding site" evidence="9 11">
    <location>
        <position position="245"/>
    </location>
    <ligand>
        <name>Mg(2+)</name>
        <dbReference type="ChEBI" id="CHEBI:18420"/>
    </ligand>
</feature>
<evidence type="ECO:0000256" key="4">
    <source>
        <dbReference type="ARBA" id="ARBA00017068"/>
    </source>
</evidence>
<dbReference type="InterPro" id="IPR020810">
    <property type="entry name" value="Enolase_C"/>
</dbReference>
<dbReference type="InterPro" id="IPR020811">
    <property type="entry name" value="Enolase_N"/>
</dbReference>
<evidence type="ECO:0000313" key="16">
    <source>
        <dbReference type="Proteomes" id="UP000569914"/>
    </source>
</evidence>
<comment type="catalytic activity">
    <reaction evidence="9">
        <text>(2R)-2-phosphoglycerate = phosphoenolpyruvate + H2O</text>
        <dbReference type="Rhea" id="RHEA:10164"/>
        <dbReference type="ChEBI" id="CHEBI:15377"/>
        <dbReference type="ChEBI" id="CHEBI:58289"/>
        <dbReference type="ChEBI" id="CHEBI:58702"/>
        <dbReference type="EC" id="4.2.1.11"/>
    </reaction>
</comment>
<feature type="binding site" evidence="9">
    <location>
        <position position="164"/>
    </location>
    <ligand>
        <name>(2R)-2-phosphoglycerate</name>
        <dbReference type="ChEBI" id="CHEBI:58289"/>
    </ligand>
</feature>
<dbReference type="PANTHER" id="PTHR11902">
    <property type="entry name" value="ENOLASE"/>
    <property type="match status" value="1"/>
</dbReference>
<evidence type="ECO:0000256" key="9">
    <source>
        <dbReference type="HAMAP-Rule" id="MF_00318"/>
    </source>
</evidence>
<dbReference type="UniPathway" id="UPA00109">
    <property type="reaction ID" value="UER00187"/>
</dbReference>
<keyword evidence="7 9" id="KW-0324">Glycolysis</keyword>
<dbReference type="Proteomes" id="UP000569914">
    <property type="component" value="Unassembled WGS sequence"/>
</dbReference>
<comment type="similarity">
    <text evidence="2 9">Belongs to the enolase family.</text>
</comment>
<dbReference type="SUPFAM" id="SSF54826">
    <property type="entry name" value="Enolase N-terminal domain-like"/>
    <property type="match status" value="1"/>
</dbReference>
<feature type="binding site" evidence="9">
    <location>
        <position position="340"/>
    </location>
    <ligand>
        <name>(2R)-2-phosphoglycerate</name>
        <dbReference type="ChEBI" id="CHEBI:58289"/>
    </ligand>
</feature>
<comment type="cofactor">
    <cofactor evidence="9">
        <name>Mg(2+)</name>
        <dbReference type="ChEBI" id="CHEBI:18420"/>
    </cofactor>
    <text evidence="9">Binds a second Mg(2+) ion via substrate during catalysis.</text>
</comment>
<dbReference type="InterPro" id="IPR036849">
    <property type="entry name" value="Enolase-like_C_sf"/>
</dbReference>
<feature type="domain" description="Enolase N-terminal" evidence="14">
    <location>
        <begin position="6"/>
        <end position="135"/>
    </location>
</feature>
<gene>
    <name evidence="9" type="primary">eno</name>
    <name evidence="15" type="ORF">BKA15_003134</name>
</gene>
<evidence type="ECO:0000256" key="7">
    <source>
        <dbReference type="ARBA" id="ARBA00023152"/>
    </source>
</evidence>
<sequence>MIRSRIEQVQAWEALDSRGRPTVAARVRLTGGATGTTRVPSGASAGSHEARELRDGGDRYQGYGVRTAVAGVIEALEPAVRGLDANDQATVDAAIEQAAADAGPDRVGANSTLAVSIATALAAADQEGVDLACRLAGDGPLLLPMPMINIVSGGAHAGSAIDLQDFLVVPHGAASFAEAIAWAQAVRQRAVEVARRRGFEEAVLVADEGGLGLRLESNEAAIGLVIEAIEAAGLTPGEQASVAIDAAATEFYAEGAYRLAAEDRVLTAEELITEYAGWLDRYPIVSIEDPLAEDDWAGWQTITARLGGHCDLIGDDLFVTQRDRLDRGIAERSANAILIKVNQNGLLSRTQDVITAAQRAGFRTVVSARSGETEDAWVADLAVGWRAGQIKVGSTHRSERTAKWNRLLEFEATADTEWAGWP</sequence>
<dbReference type="EMBL" id="JACCBU010000001">
    <property type="protein sequence ID" value="NYE71805.1"/>
    <property type="molecule type" value="Genomic_DNA"/>
</dbReference>
<dbReference type="SUPFAM" id="SSF51604">
    <property type="entry name" value="Enolase C-terminal domain-like"/>
    <property type="match status" value="1"/>
</dbReference>
<protein>
    <recommendedName>
        <fullName evidence="4 9">Enolase</fullName>
        <ecNumber evidence="3 9">4.2.1.11</ecNumber>
    </recommendedName>
    <alternativeName>
        <fullName evidence="9">2-phospho-D-glycerate hydro-lyase</fullName>
    </alternativeName>
    <alternativeName>
        <fullName evidence="9">2-phosphoglycerate dehydratase</fullName>
    </alternativeName>
</protein>
<feature type="region of interest" description="Disordered" evidence="12">
    <location>
        <begin position="31"/>
        <end position="58"/>
    </location>
</feature>
<dbReference type="SMART" id="SM01193">
    <property type="entry name" value="Enolase_N"/>
    <property type="match status" value="1"/>
</dbReference>
<feature type="binding site" evidence="9">
    <location>
        <position position="369"/>
    </location>
    <ligand>
        <name>(2R)-2-phosphoglycerate</name>
        <dbReference type="ChEBI" id="CHEBI:58289"/>
    </ligand>
</feature>
<dbReference type="SFLD" id="SFLDS00001">
    <property type="entry name" value="Enolase"/>
    <property type="match status" value="1"/>
</dbReference>
<dbReference type="InterPro" id="IPR029017">
    <property type="entry name" value="Enolase-like_N"/>
</dbReference>
<evidence type="ECO:0000256" key="10">
    <source>
        <dbReference type="PIRSR" id="PIRSR001400-1"/>
    </source>
</evidence>
<accession>A0A7Y9LCL3</accession>
<evidence type="ECO:0000256" key="1">
    <source>
        <dbReference type="ARBA" id="ARBA00005031"/>
    </source>
</evidence>
<name>A0A7Y9LCL3_9ACTN</name>
<evidence type="ECO:0000256" key="5">
    <source>
        <dbReference type="ARBA" id="ARBA00022525"/>
    </source>
</evidence>
<dbReference type="PANTHER" id="PTHR11902:SF1">
    <property type="entry name" value="ENOLASE"/>
    <property type="match status" value="1"/>
</dbReference>
<feature type="active site" description="Proton acceptor" evidence="9 10">
    <location>
        <position position="340"/>
    </location>
</feature>
<keyword evidence="6 9" id="KW-0460">Magnesium</keyword>
<keyword evidence="9" id="KW-0963">Cytoplasm</keyword>
<comment type="function">
    <text evidence="9">Catalyzes the reversible conversion of 2-phosphoglycerate (2-PG) into phosphoenolpyruvate (PEP). It is essential for the degradation of carbohydrates via glycolysis.</text>
</comment>
<organism evidence="15 16">
    <name type="scientific">Microlunatus parietis</name>
    <dbReference type="NCBI Taxonomy" id="682979"/>
    <lineage>
        <taxon>Bacteria</taxon>
        <taxon>Bacillati</taxon>
        <taxon>Actinomycetota</taxon>
        <taxon>Actinomycetes</taxon>
        <taxon>Propionibacteriales</taxon>
        <taxon>Propionibacteriaceae</taxon>
        <taxon>Microlunatus</taxon>
    </lineage>
</organism>
<dbReference type="SFLD" id="SFLDG00178">
    <property type="entry name" value="enolase"/>
    <property type="match status" value="1"/>
</dbReference>